<dbReference type="PANTHER" id="PTHR23416">
    <property type="entry name" value="SIALIC ACID SYNTHASE-RELATED"/>
    <property type="match status" value="1"/>
</dbReference>
<organism evidence="3 4">
    <name type="scientific">Phocaeicola dorei</name>
    <dbReference type="NCBI Taxonomy" id="357276"/>
    <lineage>
        <taxon>Bacteria</taxon>
        <taxon>Pseudomonadati</taxon>
        <taxon>Bacteroidota</taxon>
        <taxon>Bacteroidia</taxon>
        <taxon>Bacteroidales</taxon>
        <taxon>Bacteroidaceae</taxon>
        <taxon>Phocaeicola</taxon>
    </lineage>
</organism>
<dbReference type="PANTHER" id="PTHR23416:SF23">
    <property type="entry name" value="ACETYLTRANSFERASE C18B11.09C-RELATED"/>
    <property type="match status" value="1"/>
</dbReference>
<proteinExistence type="inferred from homology"/>
<dbReference type="GO" id="GO:0008374">
    <property type="term" value="F:O-acyltransferase activity"/>
    <property type="evidence" value="ECO:0007669"/>
    <property type="project" value="TreeGrafter"/>
</dbReference>
<dbReference type="RefSeq" id="WP_244058035.1">
    <property type="nucleotide sequence ID" value="NZ_BQOA01000001.1"/>
</dbReference>
<evidence type="ECO:0000256" key="1">
    <source>
        <dbReference type="ARBA" id="ARBA00007274"/>
    </source>
</evidence>
<evidence type="ECO:0008006" key="5">
    <source>
        <dbReference type="Google" id="ProtNLM"/>
    </source>
</evidence>
<reference evidence="3" key="1">
    <citation type="submission" date="2022-01" db="EMBL/GenBank/DDBJ databases">
        <title>Novel bile acid biosynthetic pathways are enriched in the microbiome of centenarians.</title>
        <authorList>
            <person name="Sato Y."/>
            <person name="Atarashi K."/>
            <person name="Plichta R.D."/>
            <person name="Arai Y."/>
            <person name="Sasajima S."/>
            <person name="Kearney M.S."/>
            <person name="Suda W."/>
            <person name="Takeshita K."/>
            <person name="Sasaki T."/>
            <person name="Okamoto S."/>
            <person name="Skelly N.A."/>
            <person name="Okamura Y."/>
            <person name="Vlamakis H."/>
            <person name="Li Y."/>
            <person name="Tanoue T."/>
            <person name="Takei H."/>
            <person name="Nittono H."/>
            <person name="Narushima S."/>
            <person name="Irie J."/>
            <person name="Itoh H."/>
            <person name="Moriya K."/>
            <person name="Sugiura Y."/>
            <person name="Suematsu M."/>
            <person name="Moritoki N."/>
            <person name="Shibata S."/>
            <person name="Littman R.D."/>
            <person name="Fischbach A.M."/>
            <person name="Uwamino Y."/>
            <person name="Inoue T."/>
            <person name="Honda A."/>
            <person name="Hattori M."/>
            <person name="Murai T."/>
            <person name="Xavier J.R."/>
            <person name="Hirose N."/>
            <person name="Honda K."/>
        </authorList>
    </citation>
    <scope>NUCLEOTIDE SEQUENCE</scope>
    <source>
        <strain evidence="3">CE91-St7</strain>
    </source>
</reference>
<evidence type="ECO:0000313" key="4">
    <source>
        <dbReference type="Proteomes" id="UP001055104"/>
    </source>
</evidence>
<dbReference type="SUPFAM" id="SSF51161">
    <property type="entry name" value="Trimeric LpxA-like enzymes"/>
    <property type="match status" value="1"/>
</dbReference>
<evidence type="ECO:0000256" key="2">
    <source>
        <dbReference type="ARBA" id="ARBA00022679"/>
    </source>
</evidence>
<comment type="similarity">
    <text evidence="1">Belongs to the transferase hexapeptide repeat family.</text>
</comment>
<dbReference type="Gene3D" id="2.160.10.10">
    <property type="entry name" value="Hexapeptide repeat proteins"/>
    <property type="match status" value="1"/>
</dbReference>
<dbReference type="GO" id="GO:0005829">
    <property type="term" value="C:cytosol"/>
    <property type="evidence" value="ECO:0007669"/>
    <property type="project" value="TreeGrafter"/>
</dbReference>
<dbReference type="Proteomes" id="UP001055104">
    <property type="component" value="Unassembled WGS sequence"/>
</dbReference>
<comment type="caution">
    <text evidence="3">The sequence shown here is derived from an EMBL/GenBank/DDBJ whole genome shotgun (WGS) entry which is preliminary data.</text>
</comment>
<dbReference type="InterPro" id="IPR051159">
    <property type="entry name" value="Hexapeptide_acetyltransf"/>
</dbReference>
<dbReference type="EMBL" id="BQOB01000001">
    <property type="protein sequence ID" value="GKH82089.1"/>
    <property type="molecule type" value="Genomic_DNA"/>
</dbReference>
<name>A0AA37KGF9_9BACT</name>
<gene>
    <name evidence="3" type="ORF">CE91St7_29730</name>
</gene>
<dbReference type="InterPro" id="IPR011004">
    <property type="entry name" value="Trimer_LpxA-like_sf"/>
</dbReference>
<protein>
    <recommendedName>
        <fullName evidence="5">Acyltransferase</fullName>
    </recommendedName>
</protein>
<keyword evidence="2" id="KW-0808">Transferase</keyword>
<dbReference type="CDD" id="cd04647">
    <property type="entry name" value="LbH_MAT_like"/>
    <property type="match status" value="1"/>
</dbReference>
<accession>A0AA37KGF9</accession>
<sequence length="201" mass="22538">MLDNRTLYEKNVQDRNQLRYLIGLIVRWKQNFKYARARRIARKRGATIGEGVIMPISLAKRANSNLTIGNHSSIQTNKIDIRSSVTIGSHVIIGAGTEIITTSHNIDSPDWTLKNYGITIEDYVWIPTNVLMLPSCRNISYGSVIGSGSVVVKNTDPMSVVGGNPAKELRKRKCVHSNLIVESLLGGDYDIYKKTRKKRHC</sequence>
<evidence type="ECO:0000313" key="3">
    <source>
        <dbReference type="EMBL" id="GKH82089.1"/>
    </source>
</evidence>
<dbReference type="AlphaFoldDB" id="A0AA37KGF9"/>